<dbReference type="InterPro" id="IPR058851">
    <property type="entry name" value="CALS1_helical"/>
</dbReference>
<evidence type="ECO:0000313" key="3">
    <source>
        <dbReference type="EMBL" id="KMZ65957.1"/>
    </source>
</evidence>
<keyword evidence="4" id="KW-1185">Reference proteome</keyword>
<dbReference type="STRING" id="29655.A0A0K9PCI4"/>
<protein>
    <recommendedName>
        <fullName evidence="2">Callose synthase helical domain-containing protein</fullName>
    </recommendedName>
</protein>
<comment type="caution">
    <text evidence="3">The sequence shown here is derived from an EMBL/GenBank/DDBJ whole genome shotgun (WGS) entry which is preliminary data.</text>
</comment>
<accession>A0A0K9PCI4</accession>
<keyword evidence="1" id="KW-0812">Transmembrane</keyword>
<evidence type="ECO:0000259" key="2">
    <source>
        <dbReference type="Pfam" id="PF25968"/>
    </source>
</evidence>
<feature type="transmembrane region" description="Helical" evidence="1">
    <location>
        <begin position="76"/>
        <end position="98"/>
    </location>
</feature>
<gene>
    <name evidence="3" type="ORF">ZOSMA_304G00160</name>
</gene>
<keyword evidence="1" id="KW-0472">Membrane</keyword>
<evidence type="ECO:0000313" key="4">
    <source>
        <dbReference type="Proteomes" id="UP000036987"/>
    </source>
</evidence>
<feature type="transmembrane region" description="Helical" evidence="1">
    <location>
        <begin position="12"/>
        <end position="29"/>
    </location>
</feature>
<dbReference type="OMA" id="HERFEEF"/>
<dbReference type="PANTHER" id="PTHR12741">
    <property type="entry name" value="LYST-INTERACTING PROTEIN LIP5 DOPAMINE RESPONSIVE PROTEIN DRG-1"/>
    <property type="match status" value="1"/>
</dbReference>
<dbReference type="PANTHER" id="PTHR12741:SF47">
    <property type="entry name" value="CALLOSE SYNTHASE 9"/>
    <property type="match status" value="1"/>
</dbReference>
<dbReference type="AlphaFoldDB" id="A0A0K9PCI4"/>
<dbReference type="EMBL" id="LFYR01000994">
    <property type="protein sequence ID" value="KMZ65957.1"/>
    <property type="molecule type" value="Genomic_DNA"/>
</dbReference>
<proteinExistence type="predicted"/>
<feature type="domain" description="Callose synthase helical" evidence="2">
    <location>
        <begin position="195"/>
        <end position="257"/>
    </location>
</feature>
<evidence type="ECO:0000256" key="1">
    <source>
        <dbReference type="SAM" id="Phobius"/>
    </source>
</evidence>
<organism evidence="3 4">
    <name type="scientific">Zostera marina</name>
    <name type="common">Eelgrass</name>
    <dbReference type="NCBI Taxonomy" id="29655"/>
    <lineage>
        <taxon>Eukaryota</taxon>
        <taxon>Viridiplantae</taxon>
        <taxon>Streptophyta</taxon>
        <taxon>Embryophyta</taxon>
        <taxon>Tracheophyta</taxon>
        <taxon>Spermatophyta</taxon>
        <taxon>Magnoliopsida</taxon>
        <taxon>Liliopsida</taxon>
        <taxon>Zosteraceae</taxon>
        <taxon>Zostera</taxon>
    </lineage>
</organism>
<reference evidence="4" key="1">
    <citation type="journal article" date="2016" name="Nature">
        <title>The genome of the seagrass Zostera marina reveals angiosperm adaptation to the sea.</title>
        <authorList>
            <person name="Olsen J.L."/>
            <person name="Rouze P."/>
            <person name="Verhelst B."/>
            <person name="Lin Y.-C."/>
            <person name="Bayer T."/>
            <person name="Collen J."/>
            <person name="Dattolo E."/>
            <person name="De Paoli E."/>
            <person name="Dittami S."/>
            <person name="Maumus F."/>
            <person name="Michel G."/>
            <person name="Kersting A."/>
            <person name="Lauritano C."/>
            <person name="Lohaus R."/>
            <person name="Toepel M."/>
            <person name="Tonon T."/>
            <person name="Vanneste K."/>
            <person name="Amirebrahimi M."/>
            <person name="Brakel J."/>
            <person name="Bostroem C."/>
            <person name="Chovatia M."/>
            <person name="Grimwood J."/>
            <person name="Jenkins J.W."/>
            <person name="Jueterbock A."/>
            <person name="Mraz A."/>
            <person name="Stam W.T."/>
            <person name="Tice H."/>
            <person name="Bornberg-Bauer E."/>
            <person name="Green P.J."/>
            <person name="Pearson G.A."/>
            <person name="Procaccini G."/>
            <person name="Duarte C.M."/>
            <person name="Schmutz J."/>
            <person name="Reusch T.B.H."/>
            <person name="Van de Peer Y."/>
        </authorList>
    </citation>
    <scope>NUCLEOTIDE SEQUENCE [LARGE SCALE GENOMIC DNA]</scope>
    <source>
        <strain evidence="4">cv. Finnish</strain>
    </source>
</reference>
<dbReference type="OrthoDB" id="785959at2759"/>
<sequence length="276" mass="32236">MIERTSDYLKYVAFWLVILVAKFCFAYFLQESCIKPLVEPTTIIYDLDGISYSWHDVLSKHNHNALTILSLWAPVFSIYLLDIYVFYTVLSAIVGFLMGARDRLGEIRSVEALHERFEEFPKAFMKFLHVELPKRTNLRSPLQSEDVKKFNAAMFSPFWNQIIGNLRNEDYISNLEMNLLLMPKNSNILKSVQWPLFLLASKVFVAKDIAVDNRDPTELWDRIIRDDYMKFAVQECYDSIILILTSILHNEGKTWMMSQLTSNCLNCHLLFLVLLP</sequence>
<dbReference type="Pfam" id="PF25968">
    <property type="entry name" value="CALS1"/>
    <property type="match status" value="1"/>
</dbReference>
<name>A0A0K9PCI4_ZOSMR</name>
<keyword evidence="1" id="KW-1133">Transmembrane helix</keyword>
<dbReference type="Proteomes" id="UP000036987">
    <property type="component" value="Unassembled WGS sequence"/>
</dbReference>